<reference evidence="1 2" key="1">
    <citation type="submission" date="2014-02" db="EMBL/GenBank/DDBJ databases">
        <title>The genome sequence of Colletotrichum salicis CBS 607.94.</title>
        <authorList>
            <person name="Baroncelli R."/>
            <person name="Thon M.R."/>
        </authorList>
    </citation>
    <scope>NUCLEOTIDE SEQUENCE [LARGE SCALE GENOMIC DNA]</scope>
    <source>
        <strain evidence="1 2">CBS 607.94</strain>
    </source>
</reference>
<dbReference type="EMBL" id="JFFI01000159">
    <property type="protein sequence ID" value="KXH69152.1"/>
    <property type="molecule type" value="Genomic_DNA"/>
</dbReference>
<dbReference type="AlphaFoldDB" id="A0A135V976"/>
<evidence type="ECO:0000313" key="2">
    <source>
        <dbReference type="Proteomes" id="UP000070121"/>
    </source>
</evidence>
<protein>
    <submittedName>
        <fullName evidence="1">Uncharacterized protein</fullName>
    </submittedName>
</protein>
<keyword evidence="2" id="KW-1185">Reference proteome</keyword>
<dbReference type="OrthoDB" id="4844493at2759"/>
<name>A0A135V976_9PEZI</name>
<sequence length="125" mass="14718">MVAGGEDFKETQTPDYTATECWKISETKLVHVLSRNMIDYLYEERRSTAAGLRELQMEWARLAKQERCSVTVSGEALPIYERRRAFEDKHWPPNFCLHEDCQGTCQYSSMEDRIKKWWVKHGPSL</sequence>
<organism evidence="1 2">
    <name type="scientific">Colletotrichum salicis</name>
    <dbReference type="NCBI Taxonomy" id="1209931"/>
    <lineage>
        <taxon>Eukaryota</taxon>
        <taxon>Fungi</taxon>
        <taxon>Dikarya</taxon>
        <taxon>Ascomycota</taxon>
        <taxon>Pezizomycotina</taxon>
        <taxon>Sordariomycetes</taxon>
        <taxon>Hypocreomycetidae</taxon>
        <taxon>Glomerellales</taxon>
        <taxon>Glomerellaceae</taxon>
        <taxon>Colletotrichum</taxon>
        <taxon>Colletotrichum acutatum species complex</taxon>
    </lineage>
</organism>
<evidence type="ECO:0000313" key="1">
    <source>
        <dbReference type="EMBL" id="KXH69152.1"/>
    </source>
</evidence>
<proteinExistence type="predicted"/>
<dbReference type="Proteomes" id="UP000070121">
    <property type="component" value="Unassembled WGS sequence"/>
</dbReference>
<gene>
    <name evidence="1" type="ORF">CSAL01_10101</name>
</gene>
<comment type="caution">
    <text evidence="1">The sequence shown here is derived from an EMBL/GenBank/DDBJ whole genome shotgun (WGS) entry which is preliminary data.</text>
</comment>
<accession>A0A135V976</accession>